<dbReference type="AlphaFoldDB" id="A0A5J4X7V1"/>
<protein>
    <recommendedName>
        <fullName evidence="1">acylphosphatase</fullName>
        <ecNumber evidence="1">3.6.1.7</ecNumber>
    </recommendedName>
</protein>
<evidence type="ECO:0000256" key="1">
    <source>
        <dbReference type="PROSITE-ProRule" id="PRU00520"/>
    </source>
</evidence>
<dbReference type="EMBL" id="SNRW01000117">
    <property type="protein sequence ID" value="KAA6403287.1"/>
    <property type="molecule type" value="Genomic_DNA"/>
</dbReference>
<sequence>METHTYHIRGKVQNVMFRQTLIRAALNRGLRGGATNEKPDKHLVSLTLSGQKNKIDEIINFLKSGQSLNSWHAQAQSVNELPNVIPIEQHQVTTDNVDQFHWNPSVQFYLN</sequence>
<dbReference type="PROSITE" id="PS51160">
    <property type="entry name" value="ACYLPHOSPHATASE_3"/>
    <property type="match status" value="1"/>
</dbReference>
<feature type="domain" description="Acylphosphatase-like" evidence="3">
    <location>
        <begin position="3"/>
        <end position="104"/>
    </location>
</feature>
<dbReference type="Proteomes" id="UP000324800">
    <property type="component" value="Unassembled WGS sequence"/>
</dbReference>
<name>A0A5J4X7V1_9EUKA</name>
<dbReference type="Pfam" id="PF00708">
    <property type="entry name" value="Acylphosphatase"/>
    <property type="match status" value="1"/>
</dbReference>
<dbReference type="Gene3D" id="3.30.70.100">
    <property type="match status" value="1"/>
</dbReference>
<dbReference type="SUPFAM" id="SSF54975">
    <property type="entry name" value="Acylphosphatase/BLUF domain-like"/>
    <property type="match status" value="1"/>
</dbReference>
<accession>A0A5J4X7V1</accession>
<evidence type="ECO:0000259" key="3">
    <source>
        <dbReference type="PROSITE" id="PS51160"/>
    </source>
</evidence>
<comment type="caution">
    <text evidence="4">The sequence shown here is derived from an EMBL/GenBank/DDBJ whole genome shotgun (WGS) entry which is preliminary data.</text>
</comment>
<gene>
    <name evidence="4" type="ORF">EZS28_001179</name>
</gene>
<keyword evidence="1" id="KW-0378">Hydrolase</keyword>
<dbReference type="GO" id="GO:0003998">
    <property type="term" value="F:acylphosphatase activity"/>
    <property type="evidence" value="ECO:0007669"/>
    <property type="project" value="UniProtKB-EC"/>
</dbReference>
<dbReference type="InterPro" id="IPR036046">
    <property type="entry name" value="Acylphosphatase-like_dom_sf"/>
</dbReference>
<feature type="active site" evidence="1">
    <location>
        <position position="36"/>
    </location>
</feature>
<evidence type="ECO:0000313" key="5">
    <source>
        <dbReference type="Proteomes" id="UP000324800"/>
    </source>
</evidence>
<dbReference type="EC" id="3.6.1.7" evidence="1"/>
<comment type="catalytic activity">
    <reaction evidence="1">
        <text>an acyl phosphate + H2O = a carboxylate + phosphate + H(+)</text>
        <dbReference type="Rhea" id="RHEA:14965"/>
        <dbReference type="ChEBI" id="CHEBI:15377"/>
        <dbReference type="ChEBI" id="CHEBI:15378"/>
        <dbReference type="ChEBI" id="CHEBI:29067"/>
        <dbReference type="ChEBI" id="CHEBI:43474"/>
        <dbReference type="ChEBI" id="CHEBI:59918"/>
        <dbReference type="EC" id="3.6.1.7"/>
    </reaction>
</comment>
<organism evidence="4 5">
    <name type="scientific">Streblomastix strix</name>
    <dbReference type="NCBI Taxonomy" id="222440"/>
    <lineage>
        <taxon>Eukaryota</taxon>
        <taxon>Metamonada</taxon>
        <taxon>Preaxostyla</taxon>
        <taxon>Oxymonadida</taxon>
        <taxon>Streblomastigidae</taxon>
        <taxon>Streblomastix</taxon>
    </lineage>
</organism>
<proteinExistence type="inferred from homology"/>
<dbReference type="InterPro" id="IPR001792">
    <property type="entry name" value="Acylphosphatase-like_dom"/>
</dbReference>
<reference evidence="4 5" key="1">
    <citation type="submission" date="2019-03" db="EMBL/GenBank/DDBJ databases">
        <title>Single cell metagenomics reveals metabolic interactions within the superorganism composed of flagellate Streblomastix strix and complex community of Bacteroidetes bacteria on its surface.</title>
        <authorList>
            <person name="Treitli S.C."/>
            <person name="Kolisko M."/>
            <person name="Husnik F."/>
            <person name="Keeling P."/>
            <person name="Hampl V."/>
        </authorList>
    </citation>
    <scope>NUCLEOTIDE SEQUENCE [LARGE SCALE GENOMIC DNA]</scope>
    <source>
        <strain evidence="4">ST1C</strain>
    </source>
</reference>
<evidence type="ECO:0000256" key="2">
    <source>
        <dbReference type="RuleBase" id="RU004168"/>
    </source>
</evidence>
<feature type="active site" evidence="1">
    <location>
        <position position="18"/>
    </location>
</feature>
<evidence type="ECO:0000313" key="4">
    <source>
        <dbReference type="EMBL" id="KAA6403287.1"/>
    </source>
</evidence>
<dbReference type="OrthoDB" id="10248766at2759"/>
<comment type="similarity">
    <text evidence="2">Belongs to the acylphosphatase family.</text>
</comment>